<evidence type="ECO:0000313" key="2">
    <source>
        <dbReference type="EMBL" id="GFY78172.1"/>
    </source>
</evidence>
<dbReference type="AlphaFoldDB" id="A0A8X7CUD8"/>
<organism evidence="2 3">
    <name type="scientific">Trichonephila inaurata madagascariensis</name>
    <dbReference type="NCBI Taxonomy" id="2747483"/>
    <lineage>
        <taxon>Eukaryota</taxon>
        <taxon>Metazoa</taxon>
        <taxon>Ecdysozoa</taxon>
        <taxon>Arthropoda</taxon>
        <taxon>Chelicerata</taxon>
        <taxon>Arachnida</taxon>
        <taxon>Araneae</taxon>
        <taxon>Araneomorphae</taxon>
        <taxon>Entelegynae</taxon>
        <taxon>Araneoidea</taxon>
        <taxon>Nephilidae</taxon>
        <taxon>Trichonephila</taxon>
        <taxon>Trichonephila inaurata</taxon>
    </lineage>
</organism>
<evidence type="ECO:0000256" key="1">
    <source>
        <dbReference type="SAM" id="MobiDB-lite"/>
    </source>
</evidence>
<comment type="caution">
    <text evidence="2">The sequence shown here is derived from an EMBL/GenBank/DDBJ whole genome shotgun (WGS) entry which is preliminary data.</text>
</comment>
<gene>
    <name evidence="2" type="ORF">TNIN_428731</name>
</gene>
<sequence length="80" mass="9568">MQDEKFLTRALGMPPEQNGFRPPERPAPKQNRVFPQKHGHELKQVRNRSRHLAFPDRVQHPKPKFPRFRKEFCPRPGTYP</sequence>
<evidence type="ECO:0000313" key="3">
    <source>
        <dbReference type="Proteomes" id="UP000886998"/>
    </source>
</evidence>
<protein>
    <submittedName>
        <fullName evidence="2">Uncharacterized protein</fullName>
    </submittedName>
</protein>
<reference evidence="2" key="1">
    <citation type="submission" date="2020-08" db="EMBL/GenBank/DDBJ databases">
        <title>Multicomponent nature underlies the extraordinary mechanical properties of spider dragline silk.</title>
        <authorList>
            <person name="Kono N."/>
            <person name="Nakamura H."/>
            <person name="Mori M."/>
            <person name="Yoshida Y."/>
            <person name="Ohtoshi R."/>
            <person name="Malay A.D."/>
            <person name="Moran D.A.P."/>
            <person name="Tomita M."/>
            <person name="Numata K."/>
            <person name="Arakawa K."/>
        </authorList>
    </citation>
    <scope>NUCLEOTIDE SEQUENCE</scope>
</reference>
<dbReference type="Proteomes" id="UP000886998">
    <property type="component" value="Unassembled WGS sequence"/>
</dbReference>
<proteinExistence type="predicted"/>
<name>A0A8X7CUD8_9ARAC</name>
<accession>A0A8X7CUD8</accession>
<keyword evidence="3" id="KW-1185">Reference proteome</keyword>
<dbReference type="EMBL" id="BMAV01022845">
    <property type="protein sequence ID" value="GFY78172.1"/>
    <property type="molecule type" value="Genomic_DNA"/>
</dbReference>
<feature type="region of interest" description="Disordered" evidence="1">
    <location>
        <begin position="1"/>
        <end position="35"/>
    </location>
</feature>
<feature type="region of interest" description="Disordered" evidence="1">
    <location>
        <begin position="57"/>
        <end position="80"/>
    </location>
</feature>